<sequence>MFQWYESATRCIIYLADVPSRSVVEHQEQLEAFAKSRWFRRGWCLQELIASQFRVFYSEDWSLISQYTLGLESPMEDTISSITGIDIHVLHSAWLKKSYCVAERMSWAAGRETTRPEDRAYSLMGLFDVQMPILYGEGLQNAFARLLDEIMKTSFDQTIFAWRGPYEESGLLAPNPDVYQDTPTLRLWRPDYLSPYSMTNTGLQIRPFIWKHAQGPSTSVFAALQCNVKADGWKIVFVELKQVEDAFCTVNGVRCKAYRRINCHKWFELDSMDLVGNPAEILLVLEDKHKTLIDTSIEMHRNTGRRDMREVAWNDETAEEKLRKEQEFLQHRMMEGQDSLRERIMDQQHSLQSMIMKEQRSLLDGLEHERSRALKAISDLDSRIRQLDGMTNAISSLNSRIDSRGHQLDDLSNAISNLNSRTQQLDRMTNAISSLDSRIDSRNRQLDGMTNAISGLNSRTQQLDKMLGAISDLDSRIRKLDGPTNALSKGNLGK</sequence>
<evidence type="ECO:0000313" key="2">
    <source>
        <dbReference type="EMBL" id="KAF2120666.1"/>
    </source>
</evidence>
<protein>
    <recommendedName>
        <fullName evidence="1">DUF8212 domain-containing protein</fullName>
    </recommendedName>
</protein>
<evidence type="ECO:0000259" key="1">
    <source>
        <dbReference type="Pfam" id="PF26640"/>
    </source>
</evidence>
<dbReference type="InterPro" id="IPR058525">
    <property type="entry name" value="DUF8212"/>
</dbReference>
<dbReference type="EMBL" id="ML977313">
    <property type="protein sequence ID" value="KAF2120666.1"/>
    <property type="molecule type" value="Genomic_DNA"/>
</dbReference>
<accession>A0A6A5ZN99</accession>
<dbReference type="OrthoDB" id="20872at2759"/>
<organism evidence="2 3">
    <name type="scientific">Lophiotrema nucula</name>
    <dbReference type="NCBI Taxonomy" id="690887"/>
    <lineage>
        <taxon>Eukaryota</taxon>
        <taxon>Fungi</taxon>
        <taxon>Dikarya</taxon>
        <taxon>Ascomycota</taxon>
        <taxon>Pezizomycotina</taxon>
        <taxon>Dothideomycetes</taxon>
        <taxon>Pleosporomycetidae</taxon>
        <taxon>Pleosporales</taxon>
        <taxon>Lophiotremataceae</taxon>
        <taxon>Lophiotrema</taxon>
    </lineage>
</organism>
<keyword evidence="3" id="KW-1185">Reference proteome</keyword>
<reference evidence="2" key="1">
    <citation type="journal article" date="2020" name="Stud. Mycol.">
        <title>101 Dothideomycetes genomes: a test case for predicting lifestyles and emergence of pathogens.</title>
        <authorList>
            <person name="Haridas S."/>
            <person name="Albert R."/>
            <person name="Binder M."/>
            <person name="Bloem J."/>
            <person name="Labutti K."/>
            <person name="Salamov A."/>
            <person name="Andreopoulos B."/>
            <person name="Baker S."/>
            <person name="Barry K."/>
            <person name="Bills G."/>
            <person name="Bluhm B."/>
            <person name="Cannon C."/>
            <person name="Castanera R."/>
            <person name="Culley D."/>
            <person name="Daum C."/>
            <person name="Ezra D."/>
            <person name="Gonzalez J."/>
            <person name="Henrissat B."/>
            <person name="Kuo A."/>
            <person name="Liang C."/>
            <person name="Lipzen A."/>
            <person name="Lutzoni F."/>
            <person name="Magnuson J."/>
            <person name="Mondo S."/>
            <person name="Nolan M."/>
            <person name="Ohm R."/>
            <person name="Pangilinan J."/>
            <person name="Park H.-J."/>
            <person name="Ramirez L."/>
            <person name="Alfaro M."/>
            <person name="Sun H."/>
            <person name="Tritt A."/>
            <person name="Yoshinaga Y."/>
            <person name="Zwiers L.-H."/>
            <person name="Turgeon B."/>
            <person name="Goodwin S."/>
            <person name="Spatafora J."/>
            <person name="Crous P."/>
            <person name="Grigoriev I."/>
        </authorList>
    </citation>
    <scope>NUCLEOTIDE SEQUENCE</scope>
    <source>
        <strain evidence="2">CBS 627.86</strain>
    </source>
</reference>
<feature type="domain" description="DUF8212" evidence="1">
    <location>
        <begin position="141"/>
        <end position="178"/>
    </location>
</feature>
<evidence type="ECO:0000313" key="3">
    <source>
        <dbReference type="Proteomes" id="UP000799770"/>
    </source>
</evidence>
<dbReference type="Pfam" id="PF26640">
    <property type="entry name" value="DUF8212"/>
    <property type="match status" value="1"/>
</dbReference>
<name>A0A6A5ZN99_9PLEO</name>
<dbReference type="PANTHER" id="PTHR10622">
    <property type="entry name" value="HET DOMAIN-CONTAINING PROTEIN"/>
    <property type="match status" value="1"/>
</dbReference>
<dbReference type="PANTHER" id="PTHR10622:SF10">
    <property type="entry name" value="HET DOMAIN-CONTAINING PROTEIN"/>
    <property type="match status" value="1"/>
</dbReference>
<proteinExistence type="predicted"/>
<dbReference type="Gene3D" id="1.10.287.1490">
    <property type="match status" value="1"/>
</dbReference>
<dbReference type="Proteomes" id="UP000799770">
    <property type="component" value="Unassembled WGS sequence"/>
</dbReference>
<dbReference type="AlphaFoldDB" id="A0A6A5ZN99"/>
<gene>
    <name evidence="2" type="ORF">BDV96DRAFT_595098</name>
</gene>